<reference evidence="3" key="1">
    <citation type="submission" date="2022-11" db="UniProtKB">
        <authorList>
            <consortium name="WormBaseParasite"/>
        </authorList>
    </citation>
    <scope>IDENTIFICATION</scope>
</reference>
<feature type="compositionally biased region" description="Basic and acidic residues" evidence="1">
    <location>
        <begin position="16"/>
        <end position="28"/>
    </location>
</feature>
<proteinExistence type="predicted"/>
<name>A0A915JXN9_ROMCU</name>
<sequence>MINSGGRYLGASRQAGEAREKSSQRRVVDPSGAGSMIDCAVESQWTDLAPIMASNNTNNMATAEELLTAKDKDARILAPMERRPKLAEDHTITSSVWSASERSNNGLPAQGVIGRNDRWSRNGSMAATSSQS</sequence>
<feature type="compositionally biased region" description="Polar residues" evidence="1">
    <location>
        <begin position="92"/>
        <end position="107"/>
    </location>
</feature>
<evidence type="ECO:0000256" key="1">
    <source>
        <dbReference type="SAM" id="MobiDB-lite"/>
    </source>
</evidence>
<keyword evidence="2" id="KW-1185">Reference proteome</keyword>
<dbReference type="Proteomes" id="UP000887565">
    <property type="component" value="Unplaced"/>
</dbReference>
<feature type="compositionally biased region" description="Basic and acidic residues" evidence="1">
    <location>
        <begin position="80"/>
        <end position="91"/>
    </location>
</feature>
<dbReference type="WBParaSite" id="nRc.2.0.1.t30467-RA">
    <property type="protein sequence ID" value="nRc.2.0.1.t30467-RA"/>
    <property type="gene ID" value="nRc.2.0.1.g30467"/>
</dbReference>
<feature type="region of interest" description="Disordered" evidence="1">
    <location>
        <begin position="1"/>
        <end position="34"/>
    </location>
</feature>
<feature type="region of interest" description="Disordered" evidence="1">
    <location>
        <begin position="80"/>
        <end position="132"/>
    </location>
</feature>
<evidence type="ECO:0000313" key="3">
    <source>
        <dbReference type="WBParaSite" id="nRc.2.0.1.t30467-RA"/>
    </source>
</evidence>
<accession>A0A915JXN9</accession>
<feature type="compositionally biased region" description="Polar residues" evidence="1">
    <location>
        <begin position="121"/>
        <end position="132"/>
    </location>
</feature>
<protein>
    <submittedName>
        <fullName evidence="3">Uncharacterized protein</fullName>
    </submittedName>
</protein>
<organism evidence="2 3">
    <name type="scientific">Romanomermis culicivorax</name>
    <name type="common">Nematode worm</name>
    <dbReference type="NCBI Taxonomy" id="13658"/>
    <lineage>
        <taxon>Eukaryota</taxon>
        <taxon>Metazoa</taxon>
        <taxon>Ecdysozoa</taxon>
        <taxon>Nematoda</taxon>
        <taxon>Enoplea</taxon>
        <taxon>Dorylaimia</taxon>
        <taxon>Mermithida</taxon>
        <taxon>Mermithoidea</taxon>
        <taxon>Mermithidae</taxon>
        <taxon>Romanomermis</taxon>
    </lineage>
</organism>
<evidence type="ECO:0000313" key="2">
    <source>
        <dbReference type="Proteomes" id="UP000887565"/>
    </source>
</evidence>
<dbReference type="AlphaFoldDB" id="A0A915JXN9"/>